<organism evidence="9 10">
    <name type="scientific">Candidatus Lokiarchaeum ossiferum</name>
    <dbReference type="NCBI Taxonomy" id="2951803"/>
    <lineage>
        <taxon>Archaea</taxon>
        <taxon>Promethearchaeati</taxon>
        <taxon>Promethearchaeota</taxon>
        <taxon>Promethearchaeia</taxon>
        <taxon>Promethearchaeales</taxon>
        <taxon>Promethearchaeaceae</taxon>
        <taxon>Candidatus Lokiarchaeum</taxon>
    </lineage>
</organism>
<protein>
    <submittedName>
        <fullName evidence="9">Cysteine desulfurase IscS 2</fullName>
        <ecNumber evidence="9">2.8.1.7</ecNumber>
    </submittedName>
</protein>
<comment type="cofactor">
    <cofactor evidence="1">
        <name>pyridoxal 5'-phosphate</name>
        <dbReference type="ChEBI" id="CHEBI:597326"/>
    </cofactor>
</comment>
<evidence type="ECO:0000256" key="2">
    <source>
        <dbReference type="ARBA" id="ARBA00006490"/>
    </source>
</evidence>
<keyword evidence="7" id="KW-0411">Iron-sulfur</keyword>
<dbReference type="GO" id="GO:0031071">
    <property type="term" value="F:cysteine desulfurase activity"/>
    <property type="evidence" value="ECO:0007669"/>
    <property type="project" value="UniProtKB-EC"/>
</dbReference>
<dbReference type="InterPro" id="IPR000192">
    <property type="entry name" value="Aminotrans_V_dom"/>
</dbReference>
<evidence type="ECO:0000259" key="8">
    <source>
        <dbReference type="Pfam" id="PF00266"/>
    </source>
</evidence>
<dbReference type="Gene3D" id="3.40.640.10">
    <property type="entry name" value="Type I PLP-dependent aspartate aminotransferase-like (Major domain)"/>
    <property type="match status" value="1"/>
</dbReference>
<keyword evidence="4" id="KW-0479">Metal-binding</keyword>
<dbReference type="Pfam" id="PF00266">
    <property type="entry name" value="Aminotran_5"/>
    <property type="match status" value="1"/>
</dbReference>
<dbReference type="Proteomes" id="UP001208689">
    <property type="component" value="Chromosome"/>
</dbReference>
<name>A0ABY6HNV5_9ARCH</name>
<evidence type="ECO:0000313" key="10">
    <source>
        <dbReference type="Proteomes" id="UP001208689"/>
    </source>
</evidence>
<dbReference type="PANTHER" id="PTHR11601">
    <property type="entry name" value="CYSTEINE DESULFURYLASE FAMILY MEMBER"/>
    <property type="match status" value="1"/>
</dbReference>
<dbReference type="InterPro" id="IPR015424">
    <property type="entry name" value="PyrdxlP-dep_Trfase"/>
</dbReference>
<dbReference type="EMBL" id="CP104013">
    <property type="protein sequence ID" value="UYP44077.1"/>
    <property type="molecule type" value="Genomic_DNA"/>
</dbReference>
<dbReference type="NCBIfam" id="NF002806">
    <property type="entry name" value="PRK02948.1"/>
    <property type="match status" value="1"/>
</dbReference>
<dbReference type="PIRSF" id="PIRSF005572">
    <property type="entry name" value="NifS"/>
    <property type="match status" value="1"/>
</dbReference>
<dbReference type="EC" id="2.8.1.7" evidence="9"/>
<accession>A0ABY6HNV5</accession>
<evidence type="ECO:0000256" key="7">
    <source>
        <dbReference type="ARBA" id="ARBA00023014"/>
    </source>
</evidence>
<proteinExistence type="inferred from homology"/>
<keyword evidence="6" id="KW-0408">Iron</keyword>
<evidence type="ECO:0000256" key="5">
    <source>
        <dbReference type="ARBA" id="ARBA00022898"/>
    </source>
</evidence>
<dbReference type="InterPro" id="IPR015422">
    <property type="entry name" value="PyrdxlP-dep_Trfase_small"/>
</dbReference>
<evidence type="ECO:0000256" key="3">
    <source>
        <dbReference type="ARBA" id="ARBA00022679"/>
    </source>
</evidence>
<dbReference type="Gene3D" id="3.90.1150.10">
    <property type="entry name" value="Aspartate Aminotransferase, domain 1"/>
    <property type="match status" value="1"/>
</dbReference>
<evidence type="ECO:0000256" key="4">
    <source>
        <dbReference type="ARBA" id="ARBA00022723"/>
    </source>
</evidence>
<reference evidence="9" key="1">
    <citation type="submission" date="2022-09" db="EMBL/GenBank/DDBJ databases">
        <title>Actin cytoskeleton and complex cell architecture in an #Asgard archaeon.</title>
        <authorList>
            <person name="Ponce Toledo R.I."/>
            <person name="Schleper C."/>
            <person name="Rodrigues Oliveira T."/>
            <person name="Wollweber F."/>
            <person name="Xu J."/>
            <person name="Rittmann S."/>
            <person name="Klingl A."/>
            <person name="Pilhofer M."/>
        </authorList>
    </citation>
    <scope>NUCLEOTIDE SEQUENCE</scope>
    <source>
        <strain evidence="9">B-35</strain>
    </source>
</reference>
<keyword evidence="3 9" id="KW-0808">Transferase</keyword>
<keyword evidence="5" id="KW-0663">Pyridoxal phosphate</keyword>
<evidence type="ECO:0000256" key="6">
    <source>
        <dbReference type="ARBA" id="ARBA00023004"/>
    </source>
</evidence>
<evidence type="ECO:0000256" key="1">
    <source>
        <dbReference type="ARBA" id="ARBA00001933"/>
    </source>
</evidence>
<gene>
    <name evidence="9" type="ORF">NEF87_000362</name>
</gene>
<feature type="domain" description="Aminotransferase class V" evidence="8">
    <location>
        <begin position="6"/>
        <end position="366"/>
    </location>
</feature>
<evidence type="ECO:0000313" key="9">
    <source>
        <dbReference type="EMBL" id="UYP44077.1"/>
    </source>
</evidence>
<dbReference type="PANTHER" id="PTHR11601:SF34">
    <property type="entry name" value="CYSTEINE DESULFURASE"/>
    <property type="match status" value="1"/>
</dbReference>
<sequence>MNNKNIYMDYQSAKPVDAEVIDSMNEYHQTRYGNPSSLHKIGDDATETLDSSRETIAKWIHGEKDEILFTSGATESINLGIIGYALRNKRKGNHIIMSEVEHISLHNIAKYLERNGFQISKVPVDQYGRIKLNKLRSRIKEETILISVQMANNEIGTIQPIKEIGEIAKEKGIAFHTDAVAAEGQMDIDVQANNINLMTLSSNDIYGPRGVGVLYMQKGFRVQPLIIGGGQERGFRSGSENMPGIVGMKKAVDILEHKMGAELERMKLFQKLFIKEILESNPDTYLNGHPVHRLINNSHFRFDGIEGESILLSFKDKNIAVSTGSACSSKTLEPSHTLIATGLLHEEAHGSLELTTGRYTSLEEVKTVIEEVPGIVKRLRDLSPLYKK</sequence>
<dbReference type="InterPro" id="IPR016454">
    <property type="entry name" value="Cysteine_dSase"/>
</dbReference>
<keyword evidence="10" id="KW-1185">Reference proteome</keyword>
<comment type="similarity">
    <text evidence="2">Belongs to the class-V pyridoxal-phosphate-dependent aminotransferase family. NifS/IscS subfamily.</text>
</comment>
<dbReference type="SUPFAM" id="SSF53383">
    <property type="entry name" value="PLP-dependent transferases"/>
    <property type="match status" value="1"/>
</dbReference>
<dbReference type="InterPro" id="IPR015421">
    <property type="entry name" value="PyrdxlP-dep_Trfase_major"/>
</dbReference>